<reference evidence="3 4" key="1">
    <citation type="submission" date="2018-01" db="EMBL/GenBank/DDBJ databases">
        <title>Draft genome sequence of Nonomuraea sp. KC333.</title>
        <authorList>
            <person name="Sahin N."/>
            <person name="Saygin H."/>
            <person name="Ay H."/>
        </authorList>
    </citation>
    <scope>NUCLEOTIDE SEQUENCE [LARGE SCALE GENOMIC DNA]</scope>
    <source>
        <strain evidence="3 4">KC333</strain>
    </source>
</reference>
<evidence type="ECO:0000313" key="4">
    <source>
        <dbReference type="Proteomes" id="UP000249304"/>
    </source>
</evidence>
<name>A0A2W2FRB0_9ACTN</name>
<evidence type="ECO:0000259" key="2">
    <source>
        <dbReference type="Pfam" id="PF22888"/>
    </source>
</evidence>
<dbReference type="EMBL" id="POUD01000065">
    <property type="protein sequence ID" value="PZG17584.1"/>
    <property type="molecule type" value="Genomic_DNA"/>
</dbReference>
<feature type="domain" description="Cellulose-binding Sde182 C-terminal" evidence="1">
    <location>
        <begin position="11"/>
        <end position="60"/>
    </location>
</feature>
<dbReference type="InterPro" id="IPR054470">
    <property type="entry name" value="FIMAH_dom"/>
</dbReference>
<evidence type="ECO:0000259" key="1">
    <source>
        <dbReference type="Pfam" id="PF21027"/>
    </source>
</evidence>
<comment type="caution">
    <text evidence="3">The sequence shown here is derived from an EMBL/GenBank/DDBJ whole genome shotgun (WGS) entry which is preliminary data.</text>
</comment>
<accession>A0A2W2FRB0</accession>
<protein>
    <submittedName>
        <fullName evidence="3">Uncharacterized protein</fullName>
    </submittedName>
</protein>
<dbReference type="InterPro" id="IPR048527">
    <property type="entry name" value="Sde182_C"/>
</dbReference>
<feature type="domain" description="FIMAH" evidence="2">
    <location>
        <begin position="64"/>
        <end position="140"/>
    </location>
</feature>
<keyword evidence="4" id="KW-1185">Reference proteome</keyword>
<dbReference type="Pfam" id="PF21027">
    <property type="entry name" value="Sde0182_C"/>
    <property type="match status" value="1"/>
</dbReference>
<gene>
    <name evidence="3" type="ORF">C1J01_17680</name>
</gene>
<proteinExistence type="predicted"/>
<dbReference type="Pfam" id="PF22888">
    <property type="entry name" value="FIMAH"/>
    <property type="match status" value="1"/>
</dbReference>
<dbReference type="AlphaFoldDB" id="A0A2W2FRB0"/>
<organism evidence="3 4">
    <name type="scientific">Nonomuraea aridisoli</name>
    <dbReference type="NCBI Taxonomy" id="2070368"/>
    <lineage>
        <taxon>Bacteria</taxon>
        <taxon>Bacillati</taxon>
        <taxon>Actinomycetota</taxon>
        <taxon>Actinomycetes</taxon>
        <taxon>Streptosporangiales</taxon>
        <taxon>Streptosporangiaceae</taxon>
        <taxon>Nonomuraea</taxon>
    </lineage>
</organism>
<dbReference type="Proteomes" id="UP000249304">
    <property type="component" value="Unassembled WGS sequence"/>
</dbReference>
<evidence type="ECO:0000313" key="3">
    <source>
        <dbReference type="EMBL" id="PZG17584.1"/>
    </source>
</evidence>
<sequence length="154" mass="16206">MDTLAGAGTIDLANEKDATFTNPADAKTGDTVHLIFEVSDSPSNPMYTSLKTYKRVVLTVVSYADLSTAVQKWADDGHLSANLAKRLLAFVDKAREQTAAGKVQSADSALRAFLNHISNADSKRVSAEAKAALAALATTLQSALREGGGIPADR</sequence>